<organism evidence="1 2">
    <name type="scientific">Streptomyces amritsarensis</name>
    <dbReference type="NCBI Taxonomy" id="681158"/>
    <lineage>
        <taxon>Bacteria</taxon>
        <taxon>Bacillati</taxon>
        <taxon>Actinomycetota</taxon>
        <taxon>Actinomycetes</taxon>
        <taxon>Kitasatosporales</taxon>
        <taxon>Streptomycetaceae</taxon>
        <taxon>Streptomyces</taxon>
    </lineage>
</organism>
<name>A0ABX3G0M6_9ACTN</name>
<dbReference type="EMBL" id="MQUR01000044">
    <property type="protein sequence ID" value="OLZ64170.1"/>
    <property type="molecule type" value="Genomic_DNA"/>
</dbReference>
<dbReference type="RefSeq" id="WP_076044933.1">
    <property type="nucleotide sequence ID" value="NZ_MQUR01000044.1"/>
</dbReference>
<keyword evidence="2" id="KW-1185">Reference proteome</keyword>
<protein>
    <recommendedName>
        <fullName evidence="3">2'-5' RNA ligase family protein</fullName>
    </recommendedName>
</protein>
<accession>A0ABX3G0M6</accession>
<reference evidence="1 2" key="1">
    <citation type="submission" date="2016-01" db="EMBL/GenBank/DDBJ databases">
        <title>Streptomyces amritsarensis strain MTCC 11845 genome sequencing and assembly.</title>
        <authorList>
            <person name="Sharma D."/>
            <person name="Nair G.R."/>
            <person name="Kaur G."/>
            <person name="Manhas R.K."/>
            <person name="Mayilraj S."/>
        </authorList>
    </citation>
    <scope>NUCLEOTIDE SEQUENCE [LARGE SCALE GENOMIC DNA]</scope>
    <source>
        <strain evidence="1 2">MTCC 11845</strain>
    </source>
</reference>
<evidence type="ECO:0008006" key="3">
    <source>
        <dbReference type="Google" id="ProtNLM"/>
    </source>
</evidence>
<evidence type="ECO:0000313" key="2">
    <source>
        <dbReference type="Proteomes" id="UP000187151"/>
    </source>
</evidence>
<proteinExistence type="predicted"/>
<gene>
    <name evidence="1" type="ORF">AVW11_19365</name>
</gene>
<dbReference type="Pfam" id="PF13563">
    <property type="entry name" value="2_5_RNA_ligase2"/>
    <property type="match status" value="1"/>
</dbReference>
<dbReference type="Proteomes" id="UP000187151">
    <property type="component" value="Unassembled WGS sequence"/>
</dbReference>
<evidence type="ECO:0000313" key="1">
    <source>
        <dbReference type="EMBL" id="OLZ64170.1"/>
    </source>
</evidence>
<comment type="caution">
    <text evidence="1">The sequence shown here is derived from an EMBL/GenBank/DDBJ whole genome shotgun (WGS) entry which is preliminary data.</text>
</comment>
<sequence length="179" mass="18814">MPEPGTTAVVIVLPDADPLLDAARRIDPALVRPGVPAHVSLCHPFLPQSALNGQDEEDVRSLAARFPAADLLLEDIVTASGFIAVSVPQLQPLVDVFRGQWPGLRPYGGRFGARPAAHVTVALGADDPAAAARVRDAVGSLLPLRTRAAAVQLVELTREGWRSRFTAPLGGTGVVARRG</sequence>